<keyword evidence="2" id="KW-0732">Signal</keyword>
<dbReference type="Proteomes" id="UP000041247">
    <property type="component" value="Unassembled WGS sequence"/>
</dbReference>
<evidence type="ECO:0000256" key="1">
    <source>
        <dbReference type="ARBA" id="ARBA00010552"/>
    </source>
</evidence>
<sequence length="169" mass="17933">MRRSFVSRSLRAGLCAALWLPTLAGAADVVRHKIPNSDFPISAAVEIPAGKTTVYLSGAVPRPIDASAPKDSPAAYGDTKAQTVSVLSQIEAQLQGMGLGMRDVVKMQAFLVGDPALGGKMDFAGFMEGYRQFFGTPAQPNLPSRSAFQIAALGNPLYRIEIEVVAVRP</sequence>
<proteinExistence type="inferred from homology"/>
<accession>A0A0K3A255</accession>
<gene>
    <name evidence="3" type="ORF">XTPLMG728_3081</name>
</gene>
<protein>
    <submittedName>
        <fullName evidence="3">TdcF protein</fullName>
    </submittedName>
</protein>
<dbReference type="PANTHER" id="PTHR11803">
    <property type="entry name" value="2-IMINOBUTANOATE/2-IMINOPROPANOATE DEAMINASE RIDA"/>
    <property type="match status" value="1"/>
</dbReference>
<feature type="chain" id="PRO_5005493419" evidence="2">
    <location>
        <begin position="27"/>
        <end position="169"/>
    </location>
</feature>
<evidence type="ECO:0000313" key="3">
    <source>
        <dbReference type="EMBL" id="CTP91973.1"/>
    </source>
</evidence>
<dbReference type="PANTHER" id="PTHR11803:SF59">
    <property type="entry name" value="ENDORIBONUCLEASE"/>
    <property type="match status" value="1"/>
</dbReference>
<reference evidence="3 4" key="1">
    <citation type="submission" date="2015-07" db="EMBL/GenBank/DDBJ databases">
        <authorList>
            <person name="Noorani M."/>
        </authorList>
    </citation>
    <scope>NUCLEOTIDE SEQUENCE [LARGE SCALE GENOMIC DNA]</scope>
    <source>
        <strain evidence="3">LMG728</strain>
    </source>
</reference>
<name>A0A0K3A255_9XANT</name>
<feature type="signal peptide" evidence="2">
    <location>
        <begin position="1"/>
        <end position="26"/>
    </location>
</feature>
<dbReference type="EMBL" id="CXOK01000110">
    <property type="protein sequence ID" value="CTP91973.1"/>
    <property type="molecule type" value="Genomic_DNA"/>
</dbReference>
<dbReference type="RefSeq" id="WP_053841742.1">
    <property type="nucleotide sequence ID" value="NZ_CP076250.1"/>
</dbReference>
<dbReference type="AlphaFoldDB" id="A0A0K3A255"/>
<dbReference type="SUPFAM" id="SSF55298">
    <property type="entry name" value="YjgF-like"/>
    <property type="match status" value="1"/>
</dbReference>
<dbReference type="PROSITE" id="PS01094">
    <property type="entry name" value="UPF0076"/>
    <property type="match status" value="1"/>
</dbReference>
<dbReference type="InterPro" id="IPR035959">
    <property type="entry name" value="RutC-like_sf"/>
</dbReference>
<organism evidence="3 4">
    <name type="scientific">Xanthomonas graminis pv. poae</name>
    <dbReference type="NCBI Taxonomy" id="227946"/>
    <lineage>
        <taxon>Bacteria</taxon>
        <taxon>Pseudomonadati</taxon>
        <taxon>Pseudomonadota</taxon>
        <taxon>Gammaproteobacteria</taxon>
        <taxon>Lysobacterales</taxon>
        <taxon>Lysobacteraceae</taxon>
        <taxon>Xanthomonas</taxon>
        <taxon>Xanthomonas translucens group</taxon>
        <taxon>Xanthomonas graminis</taxon>
    </lineage>
</organism>
<dbReference type="CDD" id="cd06151">
    <property type="entry name" value="YjgF_YER057c_UK114_like_3"/>
    <property type="match status" value="1"/>
</dbReference>
<dbReference type="InterPro" id="IPR006175">
    <property type="entry name" value="YjgF/YER057c/UK114"/>
</dbReference>
<dbReference type="GO" id="GO:0019239">
    <property type="term" value="F:deaminase activity"/>
    <property type="evidence" value="ECO:0007669"/>
    <property type="project" value="TreeGrafter"/>
</dbReference>
<dbReference type="GO" id="GO:0005829">
    <property type="term" value="C:cytosol"/>
    <property type="evidence" value="ECO:0007669"/>
    <property type="project" value="TreeGrafter"/>
</dbReference>
<evidence type="ECO:0000256" key="2">
    <source>
        <dbReference type="SAM" id="SignalP"/>
    </source>
</evidence>
<evidence type="ECO:0000313" key="4">
    <source>
        <dbReference type="Proteomes" id="UP000041247"/>
    </source>
</evidence>
<dbReference type="InterPro" id="IPR019897">
    <property type="entry name" value="RidA_CS"/>
</dbReference>
<comment type="similarity">
    <text evidence="1">Belongs to the RutC family.</text>
</comment>
<dbReference type="Pfam" id="PF01042">
    <property type="entry name" value="Ribonuc_L-PSP"/>
    <property type="match status" value="1"/>
</dbReference>
<dbReference type="Gene3D" id="3.30.1330.40">
    <property type="entry name" value="RutC-like"/>
    <property type="match status" value="1"/>
</dbReference>